<accession>A0A4Y2WX73</accession>
<gene>
    <name evidence="1" type="ORF">AVEN_88240_1</name>
</gene>
<proteinExistence type="predicted"/>
<comment type="caution">
    <text evidence="1">The sequence shown here is derived from an EMBL/GenBank/DDBJ whole genome shotgun (WGS) entry which is preliminary data.</text>
</comment>
<evidence type="ECO:0000313" key="2">
    <source>
        <dbReference type="Proteomes" id="UP000499080"/>
    </source>
</evidence>
<evidence type="ECO:0000313" key="1">
    <source>
        <dbReference type="EMBL" id="GBO41983.1"/>
    </source>
</evidence>
<name>A0A4Y2WX73_ARAVE</name>
<dbReference type="Proteomes" id="UP000499080">
    <property type="component" value="Unassembled WGS sequence"/>
</dbReference>
<organism evidence="1 2">
    <name type="scientific">Araneus ventricosus</name>
    <name type="common">Orbweaver spider</name>
    <name type="synonym">Epeira ventricosa</name>
    <dbReference type="NCBI Taxonomy" id="182803"/>
    <lineage>
        <taxon>Eukaryota</taxon>
        <taxon>Metazoa</taxon>
        <taxon>Ecdysozoa</taxon>
        <taxon>Arthropoda</taxon>
        <taxon>Chelicerata</taxon>
        <taxon>Arachnida</taxon>
        <taxon>Araneae</taxon>
        <taxon>Araneomorphae</taxon>
        <taxon>Entelegynae</taxon>
        <taxon>Araneoidea</taxon>
        <taxon>Araneidae</taxon>
        <taxon>Araneus</taxon>
    </lineage>
</organism>
<dbReference type="EMBL" id="BGPR01067903">
    <property type="protein sequence ID" value="GBO41983.1"/>
    <property type="molecule type" value="Genomic_DNA"/>
</dbReference>
<dbReference type="AlphaFoldDB" id="A0A4Y2WX73"/>
<protein>
    <submittedName>
        <fullName evidence="1">Uncharacterized protein</fullName>
    </submittedName>
</protein>
<reference evidence="1 2" key="1">
    <citation type="journal article" date="2019" name="Sci. Rep.">
        <title>Orb-weaving spider Araneus ventricosus genome elucidates the spidroin gene catalogue.</title>
        <authorList>
            <person name="Kono N."/>
            <person name="Nakamura H."/>
            <person name="Ohtoshi R."/>
            <person name="Moran D.A.P."/>
            <person name="Shinohara A."/>
            <person name="Yoshida Y."/>
            <person name="Fujiwara M."/>
            <person name="Mori M."/>
            <person name="Tomita M."/>
            <person name="Arakawa K."/>
        </authorList>
    </citation>
    <scope>NUCLEOTIDE SEQUENCE [LARGE SCALE GENOMIC DNA]</scope>
</reference>
<keyword evidence="2" id="KW-1185">Reference proteome</keyword>
<sequence length="137" mass="15955">MKYYCTFDSHLYHDGKGEIWFANTQSEKRIIPEGMCFGRDHCLDESYLWAIADISDNLVTLKDTRKFLIGYSLMVYPDLSNDTKGKLSERFLQFSLNLISRQPLERMSNTGLFVVIMHLYIKDPTLCIDRKTISLSI</sequence>